<keyword evidence="2" id="KW-1185">Reference proteome</keyword>
<protein>
    <submittedName>
        <fullName evidence="1">Uncharacterized protein</fullName>
    </submittedName>
</protein>
<comment type="caution">
    <text evidence="1">The sequence shown here is derived from an EMBL/GenBank/DDBJ whole genome shotgun (WGS) entry which is preliminary data.</text>
</comment>
<dbReference type="EMBL" id="JALJOV010000187">
    <property type="protein sequence ID" value="KAK9866124.1"/>
    <property type="molecule type" value="Genomic_DNA"/>
</dbReference>
<dbReference type="AlphaFoldDB" id="A0AAW1TBB6"/>
<evidence type="ECO:0000313" key="2">
    <source>
        <dbReference type="Proteomes" id="UP001485043"/>
    </source>
</evidence>
<name>A0AAW1TBB6_9CHLO</name>
<gene>
    <name evidence="1" type="ORF">WJX84_003227</name>
</gene>
<accession>A0AAW1TBB6</accession>
<sequence>MRRTGPVPRCLLTGMVQSLHMDVRLPCLHLYRRQQLPEGISAMKACLSTSWILAQTLSPAKLFEIRLSSGRGT</sequence>
<dbReference type="Proteomes" id="UP001485043">
    <property type="component" value="Unassembled WGS sequence"/>
</dbReference>
<evidence type="ECO:0000313" key="1">
    <source>
        <dbReference type="EMBL" id="KAK9866124.1"/>
    </source>
</evidence>
<organism evidence="1 2">
    <name type="scientific">Apatococcus fuscideae</name>
    <dbReference type="NCBI Taxonomy" id="2026836"/>
    <lineage>
        <taxon>Eukaryota</taxon>
        <taxon>Viridiplantae</taxon>
        <taxon>Chlorophyta</taxon>
        <taxon>core chlorophytes</taxon>
        <taxon>Trebouxiophyceae</taxon>
        <taxon>Chlorellales</taxon>
        <taxon>Chlorellaceae</taxon>
        <taxon>Apatococcus</taxon>
    </lineage>
</organism>
<reference evidence="1 2" key="1">
    <citation type="journal article" date="2024" name="Nat. Commun.">
        <title>Phylogenomics reveals the evolutionary origins of lichenization in chlorophyte algae.</title>
        <authorList>
            <person name="Puginier C."/>
            <person name="Libourel C."/>
            <person name="Otte J."/>
            <person name="Skaloud P."/>
            <person name="Haon M."/>
            <person name="Grisel S."/>
            <person name="Petersen M."/>
            <person name="Berrin J.G."/>
            <person name="Delaux P.M."/>
            <person name="Dal Grande F."/>
            <person name="Keller J."/>
        </authorList>
    </citation>
    <scope>NUCLEOTIDE SEQUENCE [LARGE SCALE GENOMIC DNA]</scope>
    <source>
        <strain evidence="1 2">SAG 2523</strain>
    </source>
</reference>
<proteinExistence type="predicted"/>